<feature type="region of interest" description="Disordered" evidence="1">
    <location>
        <begin position="26"/>
        <end position="46"/>
    </location>
</feature>
<dbReference type="Proteomes" id="UP000800040">
    <property type="component" value="Unassembled WGS sequence"/>
</dbReference>
<evidence type="ECO:0000256" key="1">
    <source>
        <dbReference type="SAM" id="MobiDB-lite"/>
    </source>
</evidence>
<evidence type="ECO:0000313" key="3">
    <source>
        <dbReference type="Proteomes" id="UP000800040"/>
    </source>
</evidence>
<gene>
    <name evidence="2" type="ORF">BDW02DRAFT_147439</name>
</gene>
<reference evidence="2" key="1">
    <citation type="submission" date="2020-01" db="EMBL/GenBank/DDBJ databases">
        <authorList>
            <consortium name="DOE Joint Genome Institute"/>
            <person name="Haridas S."/>
            <person name="Albert R."/>
            <person name="Binder M."/>
            <person name="Bloem J."/>
            <person name="Labutti K."/>
            <person name="Salamov A."/>
            <person name="Andreopoulos B."/>
            <person name="Baker S.E."/>
            <person name="Barry K."/>
            <person name="Bills G."/>
            <person name="Bluhm B.H."/>
            <person name="Cannon C."/>
            <person name="Castanera R."/>
            <person name="Culley D.E."/>
            <person name="Daum C."/>
            <person name="Ezra D."/>
            <person name="Gonzalez J.B."/>
            <person name="Henrissat B."/>
            <person name="Kuo A."/>
            <person name="Liang C."/>
            <person name="Lipzen A."/>
            <person name="Lutzoni F."/>
            <person name="Magnuson J."/>
            <person name="Mondo S."/>
            <person name="Nolan M."/>
            <person name="Ohm R."/>
            <person name="Pangilinan J."/>
            <person name="Park H.-J."/>
            <person name="Ramirez L."/>
            <person name="Alfaro M."/>
            <person name="Sun H."/>
            <person name="Tritt A."/>
            <person name="Yoshinaga Y."/>
            <person name="Zwiers L.-H."/>
            <person name="Turgeon B.G."/>
            <person name="Goodwin S.B."/>
            <person name="Spatafora J.W."/>
            <person name="Crous P.W."/>
            <person name="Grigoriev I.V."/>
        </authorList>
    </citation>
    <scope>NUCLEOTIDE SEQUENCE</scope>
    <source>
        <strain evidence="2">P77</strain>
    </source>
</reference>
<feature type="region of interest" description="Disordered" evidence="1">
    <location>
        <begin position="72"/>
        <end position="104"/>
    </location>
</feature>
<protein>
    <submittedName>
        <fullName evidence="2">Uncharacterized protein</fullName>
    </submittedName>
</protein>
<keyword evidence="3" id="KW-1185">Reference proteome</keyword>
<dbReference type="AlphaFoldDB" id="A0A6A5JYM8"/>
<sequence>MPVGRVEAGRKQASFAAQRASPCFSSFSHLPGSSSRPPARRPRLSTSLAMTSACNGKRSNRRLRGMRRIAEFHRSPASRQVPENGGAREPSQSASASASRGLKENLHTASPIRLPSGGPCWVKHSSYQALFLSSRHTSLCMAVFGSAEGLVYWAIILDFPDPNSTDALKPPWRPTKYSDYCASQVEST</sequence>
<evidence type="ECO:0000313" key="2">
    <source>
        <dbReference type="EMBL" id="KAF1829459.1"/>
    </source>
</evidence>
<feature type="compositionally biased region" description="Low complexity" evidence="1">
    <location>
        <begin position="26"/>
        <end position="37"/>
    </location>
</feature>
<feature type="region of interest" description="Disordered" evidence="1">
    <location>
        <begin position="1"/>
        <end position="20"/>
    </location>
</feature>
<organism evidence="2 3">
    <name type="scientific">Decorospora gaudefroyi</name>
    <dbReference type="NCBI Taxonomy" id="184978"/>
    <lineage>
        <taxon>Eukaryota</taxon>
        <taxon>Fungi</taxon>
        <taxon>Dikarya</taxon>
        <taxon>Ascomycota</taxon>
        <taxon>Pezizomycotina</taxon>
        <taxon>Dothideomycetes</taxon>
        <taxon>Pleosporomycetidae</taxon>
        <taxon>Pleosporales</taxon>
        <taxon>Pleosporineae</taxon>
        <taxon>Pleosporaceae</taxon>
        <taxon>Decorospora</taxon>
    </lineage>
</organism>
<dbReference type="EMBL" id="ML975442">
    <property type="protein sequence ID" value="KAF1829459.1"/>
    <property type="molecule type" value="Genomic_DNA"/>
</dbReference>
<proteinExistence type="predicted"/>
<accession>A0A6A5JYM8</accession>
<name>A0A6A5JYM8_9PLEO</name>